<dbReference type="InterPro" id="IPR018378">
    <property type="entry name" value="C-type_lectin_CS"/>
</dbReference>
<dbReference type="SMART" id="SM00034">
    <property type="entry name" value="CLECT"/>
    <property type="match status" value="1"/>
</dbReference>
<sequence>MGEAENTPPRAAKKKRNWIDKKTKHWSQRIRERWRSKQDSMKKGERGGVGAMGYGVRETQEGKEAVEKTKAQVDADQQQVTEVLVKNTPGEEEDTSCQSQLGRTFSDFQFNLSPINLVEEILTGEEWSHFLSQKEGPMPTGTSQLSKIDRGIWVQKEWTNGGRQEAGCQSIPSEARVHMEEENSSDAGESGCQSYVFCDPKTRGFRSAMPLVMDTVPTVEPEKEVDFSFLKPVDVLDNSGLLSRIRVSRKRERRMPARSIWDQRKRELEELLEGKERSWRFRDPAGLEVEDMKASYMLVITVLWLSANARILEGDNSAVSVDLQQYCATHFPKACKLNDYQDWYQISSFCVKYFSTPANFSDAEFSCRSKAPGGHLVSVHNDQANTNLLCLVMKYNYTNPRVWLGALELFTSNQFIWTDGSAWNFQFWVPGQPDNTANQEDCVEMNWKNTGHWNDDRCHVKKSYMCSFSSKV</sequence>
<feature type="domain" description="C-type lectin" evidence="3">
    <location>
        <begin position="346"/>
        <end position="467"/>
    </location>
</feature>
<gene>
    <name evidence="4" type="ORF">Z043_107135</name>
</gene>
<protein>
    <submittedName>
        <fullName evidence="4">Lectin-like</fullName>
    </submittedName>
</protein>
<evidence type="ECO:0000313" key="4">
    <source>
        <dbReference type="EMBL" id="KPP73759.1"/>
    </source>
</evidence>
<organism evidence="4 5">
    <name type="scientific">Scleropages formosus</name>
    <name type="common">Asian bonytongue</name>
    <name type="synonym">Osteoglossum formosum</name>
    <dbReference type="NCBI Taxonomy" id="113540"/>
    <lineage>
        <taxon>Eukaryota</taxon>
        <taxon>Metazoa</taxon>
        <taxon>Chordata</taxon>
        <taxon>Craniata</taxon>
        <taxon>Vertebrata</taxon>
        <taxon>Euteleostomi</taxon>
        <taxon>Actinopterygii</taxon>
        <taxon>Neopterygii</taxon>
        <taxon>Teleostei</taxon>
        <taxon>Osteoglossocephala</taxon>
        <taxon>Osteoglossomorpha</taxon>
        <taxon>Osteoglossiformes</taxon>
        <taxon>Osteoglossidae</taxon>
        <taxon>Scleropages</taxon>
    </lineage>
</organism>
<dbReference type="AlphaFoldDB" id="A0A0P7XEE4"/>
<feature type="compositionally biased region" description="Basic and acidic residues" evidence="2">
    <location>
        <begin position="29"/>
        <end position="46"/>
    </location>
</feature>
<dbReference type="Pfam" id="PF00059">
    <property type="entry name" value="Lectin_C"/>
    <property type="match status" value="1"/>
</dbReference>
<dbReference type="InterPro" id="IPR050111">
    <property type="entry name" value="C-type_lectin/snaclec_domain"/>
</dbReference>
<evidence type="ECO:0000259" key="3">
    <source>
        <dbReference type="PROSITE" id="PS50041"/>
    </source>
</evidence>
<comment type="caution">
    <text evidence="4">The sequence shown here is derived from an EMBL/GenBank/DDBJ whole genome shotgun (WGS) entry which is preliminary data.</text>
</comment>
<proteinExistence type="predicted"/>
<dbReference type="CDD" id="cd00037">
    <property type="entry name" value="CLECT"/>
    <property type="match status" value="1"/>
</dbReference>
<dbReference type="PANTHER" id="PTHR22803">
    <property type="entry name" value="MANNOSE, PHOSPHOLIPASE, LECTIN RECEPTOR RELATED"/>
    <property type="match status" value="1"/>
</dbReference>
<dbReference type="PROSITE" id="PS00615">
    <property type="entry name" value="C_TYPE_LECTIN_1"/>
    <property type="match status" value="1"/>
</dbReference>
<evidence type="ECO:0000256" key="2">
    <source>
        <dbReference type="SAM" id="MobiDB-lite"/>
    </source>
</evidence>
<dbReference type="InterPro" id="IPR016186">
    <property type="entry name" value="C-type_lectin-like/link_sf"/>
</dbReference>
<dbReference type="InterPro" id="IPR001304">
    <property type="entry name" value="C-type_lectin-like"/>
</dbReference>
<keyword evidence="1" id="KW-1015">Disulfide bond</keyword>
<dbReference type="PROSITE" id="PS50041">
    <property type="entry name" value="C_TYPE_LECTIN_2"/>
    <property type="match status" value="1"/>
</dbReference>
<accession>A0A0P7XEE4</accession>
<evidence type="ECO:0000256" key="1">
    <source>
        <dbReference type="ARBA" id="ARBA00023157"/>
    </source>
</evidence>
<feature type="region of interest" description="Disordered" evidence="2">
    <location>
        <begin position="1"/>
        <end position="63"/>
    </location>
</feature>
<name>A0A0P7XEE4_SCLFO</name>
<reference evidence="4 5" key="1">
    <citation type="submission" date="2015-08" db="EMBL/GenBank/DDBJ databases">
        <title>The genome of the Asian arowana (Scleropages formosus).</title>
        <authorList>
            <person name="Tan M.H."/>
            <person name="Gan H.M."/>
            <person name="Croft L.J."/>
            <person name="Austin C.M."/>
        </authorList>
    </citation>
    <scope>NUCLEOTIDE SEQUENCE [LARGE SCALE GENOMIC DNA]</scope>
    <source>
        <strain evidence="4">Aro1</strain>
    </source>
</reference>
<evidence type="ECO:0000313" key="5">
    <source>
        <dbReference type="Proteomes" id="UP000034805"/>
    </source>
</evidence>
<dbReference type="Gene3D" id="3.10.100.10">
    <property type="entry name" value="Mannose-Binding Protein A, subunit A"/>
    <property type="match status" value="1"/>
</dbReference>
<dbReference type="InterPro" id="IPR016187">
    <property type="entry name" value="CTDL_fold"/>
</dbReference>
<dbReference type="SUPFAM" id="SSF56436">
    <property type="entry name" value="C-type lectin-like"/>
    <property type="match status" value="1"/>
</dbReference>
<dbReference type="EMBL" id="JARO02002033">
    <property type="protein sequence ID" value="KPP73759.1"/>
    <property type="molecule type" value="Genomic_DNA"/>
</dbReference>
<feature type="compositionally biased region" description="Basic residues" evidence="2">
    <location>
        <begin position="11"/>
        <end position="28"/>
    </location>
</feature>
<dbReference type="Proteomes" id="UP000034805">
    <property type="component" value="Unassembled WGS sequence"/>
</dbReference>